<keyword evidence="2" id="KW-1185">Reference proteome</keyword>
<gene>
    <name evidence="1" type="ORF">ETD83_37535</name>
</gene>
<proteinExistence type="predicted"/>
<dbReference type="AlphaFoldDB" id="A0A5C4J0J4"/>
<name>A0A5C4J0J4_9ACTN</name>
<dbReference type="RefSeq" id="WP_138649953.1">
    <property type="nucleotide sequence ID" value="NZ_VCKW01000345.1"/>
</dbReference>
<sequence>MNDGVMLLFLRQIFPEWSITRDADGVWRARGRVRVWASSVEGVLDVLAMAEPEAGERVRRFFAVAPEN</sequence>
<evidence type="ECO:0000313" key="2">
    <source>
        <dbReference type="Proteomes" id="UP000309174"/>
    </source>
</evidence>
<accession>A0A5C4J0J4</accession>
<comment type="caution">
    <text evidence="1">The sequence shown here is derived from an EMBL/GenBank/DDBJ whole genome shotgun (WGS) entry which is preliminary data.</text>
</comment>
<dbReference type="EMBL" id="VCKW01000345">
    <property type="protein sequence ID" value="TMQ89969.1"/>
    <property type="molecule type" value="Genomic_DNA"/>
</dbReference>
<dbReference type="Proteomes" id="UP000309174">
    <property type="component" value="Unassembled WGS sequence"/>
</dbReference>
<organism evidence="1 2">
    <name type="scientific">Actinomadura soli</name>
    <dbReference type="NCBI Taxonomy" id="2508997"/>
    <lineage>
        <taxon>Bacteria</taxon>
        <taxon>Bacillati</taxon>
        <taxon>Actinomycetota</taxon>
        <taxon>Actinomycetes</taxon>
        <taxon>Streptosporangiales</taxon>
        <taxon>Thermomonosporaceae</taxon>
        <taxon>Actinomadura</taxon>
    </lineage>
</organism>
<reference evidence="1 2" key="1">
    <citation type="submission" date="2019-05" db="EMBL/GenBank/DDBJ databases">
        <title>Draft genome sequence of Actinomadura sp. 14C53.</title>
        <authorList>
            <person name="Saricaoglu S."/>
            <person name="Isik K."/>
        </authorList>
    </citation>
    <scope>NUCLEOTIDE SEQUENCE [LARGE SCALE GENOMIC DNA]</scope>
    <source>
        <strain evidence="1 2">14C53</strain>
    </source>
</reference>
<evidence type="ECO:0000313" key="1">
    <source>
        <dbReference type="EMBL" id="TMQ89969.1"/>
    </source>
</evidence>
<protein>
    <submittedName>
        <fullName evidence="1">Uncharacterized protein</fullName>
    </submittedName>
</protein>